<dbReference type="OrthoDB" id="1862401at2759"/>
<dbReference type="InterPro" id="IPR051283">
    <property type="entry name" value="Sec_Metabolite_Acyltrans"/>
</dbReference>
<dbReference type="PANTHER" id="PTHR31896">
    <property type="entry name" value="FAMILY REGULATORY PROTEIN, PUTATIVE (AFU_ORTHOLOGUE AFUA_3G14730)-RELATED"/>
    <property type="match status" value="1"/>
</dbReference>
<evidence type="ECO:0000256" key="2">
    <source>
        <dbReference type="SAM" id="MobiDB-lite"/>
    </source>
</evidence>
<dbReference type="EMBL" id="ML976615">
    <property type="protein sequence ID" value="KAF1848165.1"/>
    <property type="molecule type" value="Genomic_DNA"/>
</dbReference>
<reference evidence="3" key="1">
    <citation type="submission" date="2020-01" db="EMBL/GenBank/DDBJ databases">
        <authorList>
            <consortium name="DOE Joint Genome Institute"/>
            <person name="Haridas S."/>
            <person name="Albert R."/>
            <person name="Binder M."/>
            <person name="Bloem J."/>
            <person name="Labutti K."/>
            <person name="Salamov A."/>
            <person name="Andreopoulos B."/>
            <person name="Baker S.E."/>
            <person name="Barry K."/>
            <person name="Bills G."/>
            <person name="Bluhm B.H."/>
            <person name="Cannon C."/>
            <person name="Castanera R."/>
            <person name="Culley D.E."/>
            <person name="Daum C."/>
            <person name="Ezra D."/>
            <person name="Gonzalez J.B."/>
            <person name="Henrissat B."/>
            <person name="Kuo A."/>
            <person name="Liang C."/>
            <person name="Lipzen A."/>
            <person name="Lutzoni F."/>
            <person name="Magnuson J."/>
            <person name="Mondo S."/>
            <person name="Nolan M."/>
            <person name="Ohm R."/>
            <person name="Pangilinan J."/>
            <person name="Park H.-J."/>
            <person name="Ramirez L."/>
            <person name="Alfaro M."/>
            <person name="Sun H."/>
            <person name="Tritt A."/>
            <person name="Yoshinaga Y."/>
            <person name="Zwiers L.-H."/>
            <person name="Turgeon B.G."/>
            <person name="Goodwin S.B."/>
            <person name="Spatafora J.W."/>
            <person name="Crous P.W."/>
            <person name="Grigoriev I.V."/>
        </authorList>
    </citation>
    <scope>NUCLEOTIDE SEQUENCE</scope>
    <source>
        <strain evidence="3">CBS 394.84</strain>
    </source>
</reference>
<comment type="caution">
    <text evidence="3">The sequence shown here is derived from an EMBL/GenBank/DDBJ whole genome shotgun (WGS) entry which is preliminary data.</text>
</comment>
<evidence type="ECO:0000313" key="3">
    <source>
        <dbReference type="EMBL" id="KAF1848165.1"/>
    </source>
</evidence>
<dbReference type="PANTHER" id="PTHR31896:SF13">
    <property type="entry name" value="TRICHOTHECENE 3-O-ACETYLTRANSFERASE"/>
    <property type="match status" value="1"/>
</dbReference>
<dbReference type="AlphaFoldDB" id="A0A9P4LAL5"/>
<name>A0A9P4LAL5_9PLEO</name>
<evidence type="ECO:0000313" key="4">
    <source>
        <dbReference type="Proteomes" id="UP000800039"/>
    </source>
</evidence>
<dbReference type="GO" id="GO:0016740">
    <property type="term" value="F:transferase activity"/>
    <property type="evidence" value="ECO:0007669"/>
    <property type="project" value="UniProtKB-KW"/>
</dbReference>
<proteinExistence type="predicted"/>
<dbReference type="InterPro" id="IPR023213">
    <property type="entry name" value="CAT-like_dom_sf"/>
</dbReference>
<organism evidence="3 4">
    <name type="scientific">Cucurbitaria berberidis CBS 394.84</name>
    <dbReference type="NCBI Taxonomy" id="1168544"/>
    <lineage>
        <taxon>Eukaryota</taxon>
        <taxon>Fungi</taxon>
        <taxon>Dikarya</taxon>
        <taxon>Ascomycota</taxon>
        <taxon>Pezizomycotina</taxon>
        <taxon>Dothideomycetes</taxon>
        <taxon>Pleosporomycetidae</taxon>
        <taxon>Pleosporales</taxon>
        <taxon>Pleosporineae</taxon>
        <taxon>Cucurbitariaceae</taxon>
        <taxon>Cucurbitaria</taxon>
    </lineage>
</organism>
<accession>A0A9P4LAL5</accession>
<dbReference type="RefSeq" id="XP_040790728.1">
    <property type="nucleotide sequence ID" value="XM_040930095.1"/>
</dbReference>
<keyword evidence="4" id="KW-1185">Reference proteome</keyword>
<dbReference type="Pfam" id="PF02458">
    <property type="entry name" value="Transferase"/>
    <property type="match status" value="1"/>
</dbReference>
<evidence type="ECO:0008006" key="5">
    <source>
        <dbReference type="Google" id="ProtNLM"/>
    </source>
</evidence>
<gene>
    <name evidence="3" type="ORF">K460DRAFT_308124</name>
</gene>
<feature type="region of interest" description="Disordered" evidence="2">
    <location>
        <begin position="217"/>
        <end position="242"/>
    </location>
</feature>
<evidence type="ECO:0000256" key="1">
    <source>
        <dbReference type="ARBA" id="ARBA00022679"/>
    </source>
</evidence>
<feature type="compositionally biased region" description="Basic and acidic residues" evidence="2">
    <location>
        <begin position="225"/>
        <end position="241"/>
    </location>
</feature>
<dbReference type="Gene3D" id="3.30.559.10">
    <property type="entry name" value="Chloramphenicol acetyltransferase-like domain"/>
    <property type="match status" value="2"/>
</dbReference>
<protein>
    <recommendedName>
        <fullName evidence="5">Trichothecene 3-O-acetyltransferase</fullName>
    </recommendedName>
</protein>
<dbReference type="GeneID" id="63847347"/>
<keyword evidence="1" id="KW-0808">Transferase</keyword>
<sequence>MPSVDEFQLHPLGWENDPKEERFKLSTLDYLSTTTYNNMAFFFKLNDTEKTKTTAILKEGLERTLSQVRHLVGTIESDNDGHHSIVRKRSSTVQFVVQHLDSLEDKFPSFAEIAEAHFLSPILGDINVLSNSPMTAGNKPEAHPDNSPAITSFKANFIPGGLILNVHIHHYSNGIMGFTSFVKQLAENCYAIANTTAYPSFDPKCLDRSLFGSLGFDRPSTSKEPQVEAHPRPARNSDHRQSQSLMFHLRKSRAAELKKAASPTDGSWISTYNAVCAIMWRVLSRIREPLYNPGLDNKPIWAEGVSISKLFINPPIPARMQGNMQIDIISTTSTVSQLTLAEIISDAPLSKLASYTRQMTNSVTSDMLQGMLQKFAPVRNKQDLSINVDSFPPMSILLTDWRDANICSFDFGFAEPTAYRHLFGGVPLCLALVYPPHKGPAGDDEGMEIQFTFETELVQQLLNDPEWSKYFEFRGVDAWQEGSLSNHRSKL</sequence>
<dbReference type="Proteomes" id="UP000800039">
    <property type="component" value="Unassembled WGS sequence"/>
</dbReference>